<dbReference type="NCBIfam" id="TIGR02442">
    <property type="entry name" value="Cob-chelat-sub"/>
    <property type="match status" value="1"/>
</dbReference>
<feature type="region of interest" description="Disordered" evidence="7">
    <location>
        <begin position="1"/>
        <end position="20"/>
    </location>
</feature>
<feature type="domain" description="VWFA" evidence="8">
    <location>
        <begin position="514"/>
        <end position="697"/>
    </location>
</feature>
<dbReference type="Pfam" id="PF01078">
    <property type="entry name" value="Mg_chelatase"/>
    <property type="match status" value="1"/>
</dbReference>
<dbReference type="OrthoDB" id="9775079at2"/>
<accession>E1QJY5</accession>
<dbReference type="Pfam" id="PF17863">
    <property type="entry name" value="AAA_lid_2"/>
    <property type="match status" value="1"/>
</dbReference>
<dbReference type="SUPFAM" id="SSF52540">
    <property type="entry name" value="P-loop containing nucleoside triphosphate hydrolases"/>
    <property type="match status" value="1"/>
</dbReference>
<dbReference type="AlphaFoldDB" id="E1QJY5"/>
<name>E1QJY5_DESB2</name>
<dbReference type="InterPro" id="IPR027417">
    <property type="entry name" value="P-loop_NTPase"/>
</dbReference>
<keyword evidence="10" id="KW-1185">Reference proteome</keyword>
<keyword evidence="4" id="KW-0067">ATP-binding</keyword>
<dbReference type="eggNOG" id="COG1239">
    <property type="taxonomic scope" value="Bacteria"/>
</dbReference>
<feature type="compositionally biased region" description="Acidic residues" evidence="7">
    <location>
        <begin position="405"/>
        <end position="417"/>
    </location>
</feature>
<gene>
    <name evidence="9" type="ordered locus">Deba_2520</name>
</gene>
<dbReference type="InterPro" id="IPR041702">
    <property type="entry name" value="BchD/ChlD_VWA"/>
</dbReference>
<dbReference type="GO" id="GO:0005524">
    <property type="term" value="F:ATP binding"/>
    <property type="evidence" value="ECO:0007669"/>
    <property type="project" value="UniProtKB-KW"/>
</dbReference>
<dbReference type="PANTHER" id="PTHR35023">
    <property type="entry name" value="CHELATASE-RELATED"/>
    <property type="match status" value="1"/>
</dbReference>
<keyword evidence="9" id="KW-0436">Ligase</keyword>
<evidence type="ECO:0000256" key="2">
    <source>
        <dbReference type="ARBA" id="ARBA00005799"/>
    </source>
</evidence>
<dbReference type="Gene3D" id="3.40.50.300">
    <property type="entry name" value="P-loop containing nucleotide triphosphate hydrolases"/>
    <property type="match status" value="1"/>
</dbReference>
<dbReference type="PROSITE" id="PS50234">
    <property type="entry name" value="VWFA"/>
    <property type="match status" value="1"/>
</dbReference>
<dbReference type="InterPro" id="IPR002035">
    <property type="entry name" value="VWF_A"/>
</dbReference>
<comment type="function">
    <text evidence="6">Involved in bacteriochlorophyll biosynthesis; introduces a magnesium ion into protoporphyrin IX to yield Mg-protoporphyrin IX.</text>
</comment>
<keyword evidence="3" id="KW-0547">Nucleotide-binding</keyword>
<evidence type="ECO:0000256" key="6">
    <source>
        <dbReference type="ARBA" id="ARBA00053551"/>
    </source>
</evidence>
<evidence type="ECO:0000256" key="1">
    <source>
        <dbReference type="ARBA" id="ARBA00004800"/>
    </source>
</evidence>
<dbReference type="SMART" id="SM00327">
    <property type="entry name" value="VWA"/>
    <property type="match status" value="1"/>
</dbReference>
<dbReference type="InterPro" id="IPR036465">
    <property type="entry name" value="vWFA_dom_sf"/>
</dbReference>
<evidence type="ECO:0000313" key="9">
    <source>
        <dbReference type="EMBL" id="ADK85878.1"/>
    </source>
</evidence>
<evidence type="ECO:0000256" key="3">
    <source>
        <dbReference type="ARBA" id="ARBA00022741"/>
    </source>
</evidence>
<dbReference type="Gene3D" id="1.10.8.80">
    <property type="entry name" value="Magnesium chelatase subunit I, C-Terminal domain"/>
    <property type="match status" value="1"/>
</dbReference>
<dbReference type="STRING" id="644282.Deba_2520"/>
<feature type="compositionally biased region" description="Basic residues" evidence="7">
    <location>
        <begin position="429"/>
        <end position="448"/>
    </location>
</feature>
<dbReference type="HOGENOM" id="CLU_016684_6_0_7"/>
<dbReference type="EMBL" id="CP002085">
    <property type="protein sequence ID" value="ADK85878.1"/>
    <property type="molecule type" value="Genomic_DNA"/>
</dbReference>
<comment type="pathway">
    <text evidence="1">Porphyrin-containing compound metabolism; bacteriochlorophyll biosynthesis.</text>
</comment>
<evidence type="ECO:0000313" key="10">
    <source>
        <dbReference type="Proteomes" id="UP000009047"/>
    </source>
</evidence>
<evidence type="ECO:0000256" key="4">
    <source>
        <dbReference type="ARBA" id="ARBA00022840"/>
    </source>
</evidence>
<dbReference type="KEGG" id="dbr:Deba_2520"/>
<dbReference type="CDD" id="cd01451">
    <property type="entry name" value="vWA_Magnesium_chelatase"/>
    <property type="match status" value="1"/>
</dbReference>
<evidence type="ECO:0000256" key="5">
    <source>
        <dbReference type="ARBA" id="ARBA00030759"/>
    </source>
</evidence>
<dbReference type="eggNOG" id="COG1240">
    <property type="taxonomic scope" value="Bacteria"/>
</dbReference>
<dbReference type="PANTHER" id="PTHR35023:SF1">
    <property type="entry name" value="MG-PROTOPORPHYRIN IX CHELATASE"/>
    <property type="match status" value="1"/>
</dbReference>
<feature type="region of interest" description="Disordered" evidence="7">
    <location>
        <begin position="326"/>
        <end position="462"/>
    </location>
</feature>
<sequence>MNPPLSRLERELTEDAPAPTRGRVFPFSAIVGQQEMKLALKLNAVDPGVGGVLVRGEKGTAKSTAVRGLAAILPRIETAARCPFGCDPTDVRLMCDHCRERLNAGQSLDMAFKKVRVVDLPLNATEDMVLGGLDFGKAVKTGRRHFMPGLLAKANRGFLYVDEVNLLDDHLVDVILDAAASGWNRLEREGVSFNHPARFVLVGTMNPEEGELRPQLLDRFGLCVEVGGEREPEARVELMELREAFDRDPEAFCGQRRQADMAVAAEVERAREILPSVSLPRRLRGFITALCIENNVAGHRADLVIERAAKALAALHGRREVSQEDIATVAPLALRHRRRDAAPPPPEPPKPPEDPAPEPPEQEQNDHNDQDQPEPPPEDGQDRQNDGDADEGFDLPLPEAPDQGQDTDSDAGDDPPEEIYQIGQTFKVKPIRQPKDRKLRRGSGRRSATRTAQKLGRYVKSSLHGPEQDLALDATLRAAAPHQLVRRERATGLAVCIKPQDLRLKVREKRVGNFLLFLVDASGSMGAQARMSATKGAVLSLLLDAYQKRDRVALITFRGREAQLALPPTSSIDLAAKLLAELPVGGRTPLAAGLLRAHEQLTRHLRKDPDGRPIVLVLTDGRANAGLGSDAPPHEEAITMAERMGQDERVHYVVVDTEAPGIVRLNIAARLATALGGDYFKIDDLKAQDLVDIIKKD</sequence>
<comment type="similarity">
    <text evidence="2">Belongs to the Mg-chelatase subunits D/I family.</text>
</comment>
<dbReference type="Pfam" id="PF13519">
    <property type="entry name" value="VWA_2"/>
    <property type="match status" value="1"/>
</dbReference>
<organism evidence="9 10">
    <name type="scientific">Desulfarculus baarsii (strain ATCC 33931 / DSM 2075 / LMG 7858 / VKM B-1802 / 2st14)</name>
    <dbReference type="NCBI Taxonomy" id="644282"/>
    <lineage>
        <taxon>Bacteria</taxon>
        <taxon>Pseudomonadati</taxon>
        <taxon>Thermodesulfobacteriota</taxon>
        <taxon>Desulfarculia</taxon>
        <taxon>Desulfarculales</taxon>
        <taxon>Desulfarculaceae</taxon>
        <taxon>Desulfarculus</taxon>
    </lineage>
</organism>
<dbReference type="Gene3D" id="3.40.50.410">
    <property type="entry name" value="von Willebrand factor, type A domain"/>
    <property type="match status" value="1"/>
</dbReference>
<dbReference type="GO" id="GO:0016874">
    <property type="term" value="F:ligase activity"/>
    <property type="evidence" value="ECO:0007669"/>
    <property type="project" value="UniProtKB-KW"/>
</dbReference>
<dbReference type="InterPro" id="IPR052989">
    <property type="entry name" value="Mg-chelatase_DI-like"/>
</dbReference>
<protein>
    <recommendedName>
        <fullName evidence="5">Mg-protoporphyrin IX chelatase</fullName>
    </recommendedName>
</protein>
<reference evidence="9 10" key="1">
    <citation type="journal article" date="2010" name="Stand. Genomic Sci.">
        <title>Complete genome sequence of Desulfarculus baarsii type strain (2st14).</title>
        <authorList>
            <person name="Sun H."/>
            <person name="Spring S."/>
            <person name="Lapidus A."/>
            <person name="Davenport K."/>
            <person name="Del Rio T.G."/>
            <person name="Tice H."/>
            <person name="Nolan M."/>
            <person name="Copeland A."/>
            <person name="Cheng J.F."/>
            <person name="Lucas S."/>
            <person name="Tapia R."/>
            <person name="Goodwin L."/>
            <person name="Pitluck S."/>
            <person name="Ivanova N."/>
            <person name="Pagani I."/>
            <person name="Mavromatis K."/>
            <person name="Ovchinnikova G."/>
            <person name="Pati A."/>
            <person name="Chen A."/>
            <person name="Palaniappan K."/>
            <person name="Hauser L."/>
            <person name="Chang Y.J."/>
            <person name="Jeffries C.D."/>
            <person name="Detter J.C."/>
            <person name="Han C."/>
            <person name="Rohde M."/>
            <person name="Brambilla E."/>
            <person name="Goker M."/>
            <person name="Woyke T."/>
            <person name="Bristow J."/>
            <person name="Eisen J.A."/>
            <person name="Markowitz V."/>
            <person name="Hugenholtz P."/>
            <person name="Kyrpides N.C."/>
            <person name="Klenk H.P."/>
            <person name="Land M."/>
        </authorList>
    </citation>
    <scope>NUCLEOTIDE SEQUENCE [LARGE SCALE GENOMIC DNA]</scope>
    <source>
        <strain evidence="10">ATCC 33931 / DSM 2075 / LMG 7858 / VKM B-1802 / 2st14</strain>
    </source>
</reference>
<dbReference type="SUPFAM" id="SSF53300">
    <property type="entry name" value="vWA-like"/>
    <property type="match status" value="1"/>
</dbReference>
<dbReference type="InterPro" id="IPR041628">
    <property type="entry name" value="ChlI/MoxR_AAA_lid"/>
</dbReference>
<dbReference type="Proteomes" id="UP000009047">
    <property type="component" value="Chromosome"/>
</dbReference>
<evidence type="ECO:0000256" key="7">
    <source>
        <dbReference type="SAM" id="MobiDB-lite"/>
    </source>
</evidence>
<dbReference type="InterPro" id="IPR012804">
    <property type="entry name" value="Cob_chelat_sub_put"/>
</dbReference>
<proteinExistence type="inferred from homology"/>
<evidence type="ECO:0000259" key="8">
    <source>
        <dbReference type="PROSITE" id="PS50234"/>
    </source>
</evidence>
<dbReference type="InterPro" id="IPR000523">
    <property type="entry name" value="Mg_chelatse_chII-like_cat_dom"/>
</dbReference>